<keyword evidence="7" id="KW-1185">Reference proteome</keyword>
<dbReference type="GO" id="GO:0000149">
    <property type="term" value="F:SNARE binding"/>
    <property type="evidence" value="ECO:0007669"/>
    <property type="project" value="TreeGrafter"/>
</dbReference>
<keyword evidence="3 4" id="KW-0175">Coiled coil</keyword>
<dbReference type="Pfam" id="PF10186">
    <property type="entry name" value="ATG14"/>
    <property type="match status" value="1"/>
</dbReference>
<evidence type="ECO:0000256" key="3">
    <source>
        <dbReference type="ARBA" id="ARBA00023054"/>
    </source>
</evidence>
<comment type="similarity">
    <text evidence="1">Belongs to the ATG14 family.</text>
</comment>
<evidence type="ECO:0000256" key="1">
    <source>
        <dbReference type="ARBA" id="ARBA00009574"/>
    </source>
</evidence>
<feature type="compositionally biased region" description="Polar residues" evidence="5">
    <location>
        <begin position="281"/>
        <end position="296"/>
    </location>
</feature>
<accession>A0A9Q8LDM8</accession>
<dbReference type="GO" id="GO:0005768">
    <property type="term" value="C:endosome"/>
    <property type="evidence" value="ECO:0007669"/>
    <property type="project" value="TreeGrafter"/>
</dbReference>
<dbReference type="EMBL" id="CP090165">
    <property type="protein sequence ID" value="UJO15294.1"/>
    <property type="molecule type" value="Genomic_DNA"/>
</dbReference>
<reference evidence="6" key="2">
    <citation type="journal article" date="2022" name="Microb. Genom.">
        <title>A chromosome-scale genome assembly of the tomato pathogen Cladosporium fulvum reveals a compartmentalized genome architecture and the presence of a dispensable chromosome.</title>
        <authorList>
            <person name="Zaccaron A.Z."/>
            <person name="Chen L.H."/>
            <person name="Samaras A."/>
            <person name="Stergiopoulos I."/>
        </authorList>
    </citation>
    <scope>NUCLEOTIDE SEQUENCE</scope>
    <source>
        <strain evidence="6">Race5_Kim</strain>
    </source>
</reference>
<dbReference type="GO" id="GO:0035493">
    <property type="term" value="P:SNARE complex assembly"/>
    <property type="evidence" value="ECO:0007669"/>
    <property type="project" value="TreeGrafter"/>
</dbReference>
<evidence type="ECO:0000256" key="4">
    <source>
        <dbReference type="SAM" id="Coils"/>
    </source>
</evidence>
<dbReference type="GO" id="GO:0000323">
    <property type="term" value="C:lytic vacuole"/>
    <property type="evidence" value="ECO:0007669"/>
    <property type="project" value="TreeGrafter"/>
</dbReference>
<gene>
    <name evidence="6" type="ORF">CLAFUR5_08651</name>
</gene>
<feature type="region of interest" description="Disordered" evidence="5">
    <location>
        <begin position="281"/>
        <end position="308"/>
    </location>
</feature>
<evidence type="ECO:0000256" key="2">
    <source>
        <dbReference type="ARBA" id="ARBA00013807"/>
    </source>
</evidence>
<sequence>MECAICMRGYGTRRRPLCMTCVQSALYSPRVRQATALLDREKSHTHAEAILRPGNDGVLASLPDDADLDAITTGIKKHSYDRARAEREAAEDRLTQILDHAQGLRSDMEEYKSTIDMRKERLEHRRRDLATRRSELDKQRSRAMDPVASSIKKALQRLDRTRYKIVEARSLLCREAASASNLQRRKGPDGRSVYMLGGIGIPDLRLLNQRTQAAHRKTAAGGRVIEEPHDSVSESFDNVARLLNLCAHYLSVRLPAEIILPHEDFPRAVIMPERSSYKQKNISFPGLTTSQSSSPAASRVLDRNQPRPRPLWLDRPLAQLSKEDAKSYGLYVEGITLLAWDVAWLCKTQGIDNVNNYEEACNIGRNLWQLLLLSRKHQRPSLDRRDTATSGKSTPVHDLRLGVFSHASATHNLASATGLDLMKDWKLASSARLADKLRSNLLADISGAEWDFIEGEEWDEDREEDRPVMVGGSRRPQESRYAAMSVISVKPSDGAEDEDIGSASDAKRKGNSGWMKVRGRSDG</sequence>
<dbReference type="GO" id="GO:0032991">
    <property type="term" value="C:protein-containing complex"/>
    <property type="evidence" value="ECO:0007669"/>
    <property type="project" value="UniProtKB-ARBA"/>
</dbReference>
<evidence type="ECO:0000313" key="7">
    <source>
        <dbReference type="Proteomes" id="UP000756132"/>
    </source>
</evidence>
<proteinExistence type="inferred from homology"/>
<dbReference type="RefSeq" id="XP_047759660.1">
    <property type="nucleotide sequence ID" value="XM_047907799.1"/>
</dbReference>
<feature type="region of interest" description="Disordered" evidence="5">
    <location>
        <begin position="456"/>
        <end position="523"/>
    </location>
</feature>
<evidence type="ECO:0000313" key="6">
    <source>
        <dbReference type="EMBL" id="UJO15294.1"/>
    </source>
</evidence>
<evidence type="ECO:0000256" key="5">
    <source>
        <dbReference type="SAM" id="MobiDB-lite"/>
    </source>
</evidence>
<dbReference type="InterPro" id="IPR018791">
    <property type="entry name" value="UV_resistance/autophagy_Atg14"/>
</dbReference>
<dbReference type="AlphaFoldDB" id="A0A9Q8LDM8"/>
<protein>
    <recommendedName>
        <fullName evidence="2">Autophagy-related protein 14</fullName>
    </recommendedName>
</protein>
<dbReference type="OrthoDB" id="16772at2759"/>
<dbReference type="PANTHER" id="PTHR15157:SF13">
    <property type="entry name" value="AUTOPHAGY-RELATED PROTEIN 14"/>
    <property type="match status" value="1"/>
</dbReference>
<organism evidence="6 7">
    <name type="scientific">Passalora fulva</name>
    <name type="common">Tomato leaf mold</name>
    <name type="synonym">Cladosporium fulvum</name>
    <dbReference type="NCBI Taxonomy" id="5499"/>
    <lineage>
        <taxon>Eukaryota</taxon>
        <taxon>Fungi</taxon>
        <taxon>Dikarya</taxon>
        <taxon>Ascomycota</taxon>
        <taxon>Pezizomycotina</taxon>
        <taxon>Dothideomycetes</taxon>
        <taxon>Dothideomycetidae</taxon>
        <taxon>Mycosphaerellales</taxon>
        <taxon>Mycosphaerellaceae</taxon>
        <taxon>Fulvia</taxon>
    </lineage>
</organism>
<dbReference type="Proteomes" id="UP000756132">
    <property type="component" value="Chromosome 3"/>
</dbReference>
<reference evidence="6" key="1">
    <citation type="submission" date="2021-12" db="EMBL/GenBank/DDBJ databases">
        <authorList>
            <person name="Zaccaron A."/>
            <person name="Stergiopoulos I."/>
        </authorList>
    </citation>
    <scope>NUCLEOTIDE SEQUENCE</scope>
    <source>
        <strain evidence="6">Race5_Kim</strain>
    </source>
</reference>
<dbReference type="GeneID" id="71988529"/>
<dbReference type="PANTHER" id="PTHR15157">
    <property type="entry name" value="UV RADIATION RESISTANCE-ASSOCIATED GENE PROTEIN"/>
    <property type="match status" value="1"/>
</dbReference>
<name>A0A9Q8LDM8_PASFU</name>
<dbReference type="KEGG" id="ffu:CLAFUR5_08651"/>
<feature type="coiled-coil region" evidence="4">
    <location>
        <begin position="80"/>
        <end position="139"/>
    </location>
</feature>